<proteinExistence type="predicted"/>
<dbReference type="AlphaFoldDB" id="A0A1H6F5W4"/>
<dbReference type="Proteomes" id="UP000236724">
    <property type="component" value="Unassembled WGS sequence"/>
</dbReference>
<dbReference type="EMBL" id="FMSV02000302">
    <property type="protein sequence ID" value="SEH05502.1"/>
    <property type="molecule type" value="Genomic_DNA"/>
</dbReference>
<sequence>MKQPKIENWPIDWEKVRQNLIAIKGDFDFQYFVKAIYIEFQSAFDKDKILALGDKNPDYSKFPGFFKKNNP</sequence>
<evidence type="ECO:0000313" key="2">
    <source>
        <dbReference type="Proteomes" id="UP000236724"/>
    </source>
</evidence>
<name>A0A1H6F5W4_9GAMM</name>
<gene>
    <name evidence="1" type="ORF">MBHS_01356</name>
</gene>
<dbReference type="RefSeq" id="WP_146066635.1">
    <property type="nucleotide sequence ID" value="NZ_FMSV02000302.1"/>
</dbReference>
<reference evidence="1 2" key="1">
    <citation type="submission" date="2016-10" db="EMBL/GenBank/DDBJ databases">
        <authorList>
            <person name="de Groot N.N."/>
        </authorList>
    </citation>
    <scope>NUCLEOTIDE SEQUENCE [LARGE SCALE GENOMIC DNA]</scope>
    <source>
        <strain evidence="1">MBHS1</strain>
    </source>
</reference>
<evidence type="ECO:0000313" key="1">
    <source>
        <dbReference type="EMBL" id="SEH05502.1"/>
    </source>
</evidence>
<organism evidence="1 2">
    <name type="scientific">Candidatus Venteria ishoeyi</name>
    <dbReference type="NCBI Taxonomy" id="1899563"/>
    <lineage>
        <taxon>Bacteria</taxon>
        <taxon>Pseudomonadati</taxon>
        <taxon>Pseudomonadota</taxon>
        <taxon>Gammaproteobacteria</taxon>
        <taxon>Thiotrichales</taxon>
        <taxon>Thiotrichaceae</taxon>
        <taxon>Venteria</taxon>
    </lineage>
</organism>
<accession>A0A1H6F5W4</accession>
<protein>
    <submittedName>
        <fullName evidence="1">Uncharacterized protein</fullName>
    </submittedName>
</protein>
<keyword evidence="2" id="KW-1185">Reference proteome</keyword>